<dbReference type="EMBL" id="CP000698">
    <property type="protein sequence ID" value="ABQ25242.1"/>
    <property type="molecule type" value="Genomic_DNA"/>
</dbReference>
<organism evidence="1 2">
    <name type="scientific">Geotalea uraniireducens (strain Rf4)</name>
    <name type="common">Geobacter uraniireducens</name>
    <dbReference type="NCBI Taxonomy" id="351605"/>
    <lineage>
        <taxon>Bacteria</taxon>
        <taxon>Pseudomonadati</taxon>
        <taxon>Thermodesulfobacteriota</taxon>
        <taxon>Desulfuromonadia</taxon>
        <taxon>Geobacterales</taxon>
        <taxon>Geobacteraceae</taxon>
        <taxon>Geotalea</taxon>
    </lineage>
</organism>
<accession>A5GB08</accession>
<dbReference type="InterPro" id="IPR021457">
    <property type="entry name" value="DUF3108"/>
</dbReference>
<dbReference type="STRING" id="351605.Gura_1036"/>
<proteinExistence type="predicted"/>
<dbReference type="KEGG" id="gur:Gura_1036"/>
<sequence>MRRITSTARSNDWLSLFLPVEDRIESTLLIDRAPFPGSTQHYRMQIREGKHRRDREISFDPRSGKALYLDHLSGEKAEIAIGANTYDIYASFFYARYAKLEVGKSFHIAVLDGKEPDVIEVKVLRKEKISTILGKVNTIVIKPLVKPKGVFEGKGSVLIWLTDDARRIPVKVQTKVTVGSVTATLTGGNY</sequence>
<dbReference type="HOGENOM" id="CLU_073797_3_1_7"/>
<protein>
    <recommendedName>
        <fullName evidence="3">DUF3108 domain-containing protein</fullName>
    </recommendedName>
</protein>
<dbReference type="AlphaFoldDB" id="A5GB08"/>
<keyword evidence="2" id="KW-1185">Reference proteome</keyword>
<gene>
    <name evidence="1" type="ordered locus">Gura_1036</name>
</gene>
<dbReference type="Pfam" id="PF11306">
    <property type="entry name" value="DUF3108"/>
    <property type="match status" value="1"/>
</dbReference>
<reference evidence="1 2" key="1">
    <citation type="submission" date="2007-05" db="EMBL/GenBank/DDBJ databases">
        <title>Complete sequence of Geobacter uraniireducens Rf4.</title>
        <authorList>
            <consortium name="US DOE Joint Genome Institute"/>
            <person name="Copeland A."/>
            <person name="Lucas S."/>
            <person name="Lapidus A."/>
            <person name="Barry K."/>
            <person name="Detter J.C."/>
            <person name="Glavina del Rio T."/>
            <person name="Hammon N."/>
            <person name="Israni S."/>
            <person name="Dalin E."/>
            <person name="Tice H."/>
            <person name="Pitluck S."/>
            <person name="Chertkov O."/>
            <person name="Brettin T."/>
            <person name="Bruce D."/>
            <person name="Han C."/>
            <person name="Schmutz J."/>
            <person name="Larimer F."/>
            <person name="Land M."/>
            <person name="Hauser L."/>
            <person name="Kyrpides N."/>
            <person name="Mikhailova N."/>
            <person name="Shelobolina E."/>
            <person name="Aklujkar M."/>
            <person name="Lovley D."/>
            <person name="Richardson P."/>
        </authorList>
    </citation>
    <scope>NUCLEOTIDE SEQUENCE [LARGE SCALE GENOMIC DNA]</scope>
    <source>
        <strain evidence="1 2">Rf4</strain>
    </source>
</reference>
<evidence type="ECO:0000313" key="2">
    <source>
        <dbReference type="Proteomes" id="UP000006695"/>
    </source>
</evidence>
<dbReference type="Proteomes" id="UP000006695">
    <property type="component" value="Chromosome"/>
</dbReference>
<name>A5GB08_GEOUR</name>
<evidence type="ECO:0000313" key="1">
    <source>
        <dbReference type="EMBL" id="ABQ25242.1"/>
    </source>
</evidence>
<evidence type="ECO:0008006" key="3">
    <source>
        <dbReference type="Google" id="ProtNLM"/>
    </source>
</evidence>